<reference evidence="2 3" key="1">
    <citation type="submission" date="2019-12" db="EMBL/GenBank/DDBJ databases">
        <title>Spirosoma sp. HMF4905 genome sequencing and assembly.</title>
        <authorList>
            <person name="Kang H."/>
            <person name="Cha I."/>
            <person name="Kim H."/>
            <person name="Joh K."/>
        </authorList>
    </citation>
    <scope>NUCLEOTIDE SEQUENCE [LARGE SCALE GENOMIC DNA]</scope>
    <source>
        <strain evidence="2 3">HMF4905</strain>
    </source>
</reference>
<accession>A0A7K1SQI5</accession>
<evidence type="ECO:0000256" key="1">
    <source>
        <dbReference type="SAM" id="Coils"/>
    </source>
</evidence>
<feature type="coiled-coil region" evidence="1">
    <location>
        <begin position="95"/>
        <end position="129"/>
    </location>
</feature>
<name>A0A7K1SQI5_9BACT</name>
<feature type="coiled-coil region" evidence="1">
    <location>
        <begin position="180"/>
        <end position="253"/>
    </location>
</feature>
<keyword evidence="1" id="KW-0175">Coiled coil</keyword>
<organism evidence="2 3">
    <name type="scientific">Spirosoma arboris</name>
    <dbReference type="NCBI Taxonomy" id="2682092"/>
    <lineage>
        <taxon>Bacteria</taxon>
        <taxon>Pseudomonadati</taxon>
        <taxon>Bacteroidota</taxon>
        <taxon>Cytophagia</taxon>
        <taxon>Cytophagales</taxon>
        <taxon>Cytophagaceae</taxon>
        <taxon>Spirosoma</taxon>
    </lineage>
</organism>
<comment type="caution">
    <text evidence="2">The sequence shown here is derived from an EMBL/GenBank/DDBJ whole genome shotgun (WGS) entry which is preliminary data.</text>
</comment>
<dbReference type="AlphaFoldDB" id="A0A7K1SQI5"/>
<keyword evidence="3" id="KW-1185">Reference proteome</keyword>
<evidence type="ECO:0000313" key="3">
    <source>
        <dbReference type="Proteomes" id="UP000436006"/>
    </source>
</evidence>
<proteinExistence type="predicted"/>
<sequence>MTTEAITETEEVHNAAVVPTADTKPIKFSVTDAAIEEMRIKFMPLVINGPDDKEGYKQVYEARQIVKDSRVGVDKKRKELNEDALTWQRSVNGEAKRITALLETIEDHLEKQEKTYNQERQRIAEAKALEQRMRYQSRHEQLVKAGFAYNPEGDYFHFGELSILVDDIRALSDEEYSPTAELIEEIRKTEEIRLAQIKEQQKQETARIAAEQAETARKNKEEADRLKVIADQQKAAQKQLDDARKQLEADRRKMILDSRSPQLVKAGFEVTGPWFKLSHFFKFGNDDVIDMTDGQFTDLLIDAKAKVKAAADQEAERIAKEKAADKLKKAQDRERSQRLAPDKKALKKHLLTVFEKPRPMNLQPESIEYLKQLYDGWDAFVKQQVELIEAL</sequence>
<dbReference type="RefSeq" id="WP_157590860.1">
    <property type="nucleotide sequence ID" value="NZ_WPIN01000030.1"/>
</dbReference>
<protein>
    <recommendedName>
        <fullName evidence="4">DUF1351 domain-containing protein</fullName>
    </recommendedName>
</protein>
<evidence type="ECO:0008006" key="4">
    <source>
        <dbReference type="Google" id="ProtNLM"/>
    </source>
</evidence>
<dbReference type="Proteomes" id="UP000436006">
    <property type="component" value="Unassembled WGS sequence"/>
</dbReference>
<evidence type="ECO:0000313" key="2">
    <source>
        <dbReference type="EMBL" id="MVM36062.1"/>
    </source>
</evidence>
<dbReference type="EMBL" id="WPIN01000030">
    <property type="protein sequence ID" value="MVM36062.1"/>
    <property type="molecule type" value="Genomic_DNA"/>
</dbReference>
<gene>
    <name evidence="2" type="ORF">GO755_38975</name>
</gene>